<dbReference type="EMBL" id="AP026866">
    <property type="protein sequence ID" value="BDS08671.1"/>
    <property type="molecule type" value="Genomic_DNA"/>
</dbReference>
<evidence type="ECO:0000313" key="2">
    <source>
        <dbReference type="EMBL" id="BDS08671.1"/>
    </source>
</evidence>
<dbReference type="KEGG" id="osu:NT6N_37110"/>
<feature type="transmembrane region" description="Helical" evidence="1">
    <location>
        <begin position="34"/>
        <end position="51"/>
    </location>
</feature>
<evidence type="ECO:0008006" key="3">
    <source>
        <dbReference type="Google" id="ProtNLM"/>
    </source>
</evidence>
<feature type="transmembrane region" description="Helical" evidence="1">
    <location>
        <begin position="5"/>
        <end position="22"/>
    </location>
</feature>
<gene>
    <name evidence="2" type="ORF">NT6N_37110</name>
</gene>
<name>A0AAT9FS02_9BACT</name>
<dbReference type="AlphaFoldDB" id="A0AAT9FS02"/>
<proteinExistence type="predicted"/>
<feature type="transmembrane region" description="Helical" evidence="1">
    <location>
        <begin position="58"/>
        <end position="79"/>
    </location>
</feature>
<reference evidence="2" key="1">
    <citation type="submission" date="2024-07" db="EMBL/GenBank/DDBJ databases">
        <title>Complete genome sequence of Verrucomicrobiaceae bacterium NT6N.</title>
        <authorList>
            <person name="Huang C."/>
            <person name="Takami H."/>
            <person name="Hamasaki K."/>
        </authorList>
    </citation>
    <scope>NUCLEOTIDE SEQUENCE</scope>
    <source>
        <strain evidence="2">NT6N</strain>
    </source>
</reference>
<protein>
    <recommendedName>
        <fullName evidence="3">DUF4345 domain-containing protein</fullName>
    </recommendedName>
</protein>
<keyword evidence="1" id="KW-0472">Membrane</keyword>
<keyword evidence="1" id="KW-0812">Transmembrane</keyword>
<evidence type="ECO:0000256" key="1">
    <source>
        <dbReference type="SAM" id="Phobius"/>
    </source>
</evidence>
<organism evidence="2">
    <name type="scientific">Oceaniferula spumae</name>
    <dbReference type="NCBI Taxonomy" id="2979115"/>
    <lineage>
        <taxon>Bacteria</taxon>
        <taxon>Pseudomonadati</taxon>
        <taxon>Verrucomicrobiota</taxon>
        <taxon>Verrucomicrobiia</taxon>
        <taxon>Verrucomicrobiales</taxon>
        <taxon>Verrucomicrobiaceae</taxon>
        <taxon>Oceaniferula</taxon>
    </lineage>
</organism>
<sequence>MILTVLNSICLIALGLAGYIGWEKMEVEGNPAEMLMPVFFGGALLICLAFGRQHYRHGLYGGVIFALLGVISAIVRIYQYESFQSFDLPKTRLIAGMLGICVMQLLVGWKEVQKDRNDMAPPI</sequence>
<keyword evidence="1" id="KW-1133">Transmembrane helix</keyword>
<accession>A0AAT9FS02</accession>
<feature type="transmembrane region" description="Helical" evidence="1">
    <location>
        <begin position="91"/>
        <end position="109"/>
    </location>
</feature>